<dbReference type="Gene3D" id="3.90.1570.30">
    <property type="match status" value="1"/>
</dbReference>
<dbReference type="InterPro" id="IPR027417">
    <property type="entry name" value="P-loop_NTPase"/>
</dbReference>
<dbReference type="GO" id="GO:0006304">
    <property type="term" value="P:DNA modification"/>
    <property type="evidence" value="ECO:0007669"/>
    <property type="project" value="InterPro"/>
</dbReference>
<dbReference type="InterPro" id="IPR050742">
    <property type="entry name" value="Helicase_Restrict-Modif_Enz"/>
</dbReference>
<dbReference type="PANTHER" id="PTHR47396">
    <property type="entry name" value="TYPE I RESTRICTION ENZYME ECOKI R PROTEIN"/>
    <property type="match status" value="1"/>
</dbReference>
<sequence>MSNFDFLKEKFPVLANLGNLAEKYLYTDPNSCLIKLGMIGETVVNLIFEYDNIKKPTEDKAVNRINILIREGYIDEQLKNILHALRKARNKAVHENYEKPCGLLLEFAYVLSEWFMQTYGDYRYEHKPFVLPKKEDIYYTNIEENELQQLTQSALQTASKAKVIKRDKRLNLIKSATDRLKLTEEQTRYIIDAQLREAGWQVDTRNIRYSKGSRPQKNVNMAIAEWPTMTDKKTTGHVDYALFIGLKLVAVVEAKSIDKDILSVMDYQAKEYASQIIIDEKYLIGQYGDYKVPFVFATNGRPYLKQIETASGIWFRDLRSSLNYPVALRGFKSPEGLQELLQLDIEKVNSELTNYNQGFLVDKQGLNLRYYQVNAIKATVDAIVAGKKNILLAMATGTGKTRTILGMIYLFLKTKRFHRILFLVDRTSLGEQAYETFREVKLEELMTLDEIYNIKGLNNKQIDRETKIQIATVQSMVKRLLYQNDEDGEKYNKMPSVSDFDLIIVDEAHRGYILDRQMSEEELLYNNQQDYISKYRYVIEYFDAVKIGLTATPALHTTEIFGEPVFTYSYREAVNDRFLVDHDVPHNIRTRLYNEGIVYHKGDNMLLYDTATKEVTNVACLEDEVHIEVDKFNREVITEDFNRKVLIEIIESISRKNNQKDEDKQGKVLIFAVDDNHADLIVKILKEICPDYNIPSDTIIKITASAGQGNKDRILEYIRRFKNEKDPSIVVTVDLLTTGVDVPKIDTLVFLRRVKSRILFEQMLGRATRLCPQIDKTCFEIYDPVGVYEALDSVNTMKPVVVNPNISIGDIINKIKEDNGIYTADELKYKQNQLEQLVGKLNRKQQSMSDKKKKDFKTMTGKSTTDFIDELRALPVEKISSYIQEHESYFTFLQEKDACHGKTRIIYEGEDEVVSHTRDYGNTQKTQDYIESFTQYLKDNMNEIIALKLICTKPSDLKREDLKRLCLKLDSKGFSQTHLNTALNQMTNQEITADIISIIRQCMLGSARVSHEERIKKAMEKLKANHYFSVSEETFLKSIEKYLLHESVINKETFDTDTRFVKKGGFKTIDKKFGGHLAEIIVELNQYLYEDGGKIA</sequence>
<gene>
    <name evidence="4" type="primary">hsdR_2</name>
    <name evidence="4" type="ORF">NCTC10571_01795</name>
</gene>
<keyword evidence="1" id="KW-0175">Coiled coil</keyword>
<dbReference type="InterPro" id="IPR006935">
    <property type="entry name" value="Helicase/UvrB_N"/>
</dbReference>
<dbReference type="SUPFAM" id="SSF52540">
    <property type="entry name" value="P-loop containing nucleoside triphosphate hydrolases"/>
    <property type="match status" value="1"/>
</dbReference>
<proteinExistence type="predicted"/>
<dbReference type="InterPro" id="IPR013670">
    <property type="entry name" value="EcoEI_R_C_dom"/>
</dbReference>
<dbReference type="Pfam" id="PF08463">
    <property type="entry name" value="EcoEI_R_C"/>
    <property type="match status" value="1"/>
</dbReference>
<dbReference type="InterPro" id="IPR001650">
    <property type="entry name" value="Helicase_C-like"/>
</dbReference>
<dbReference type="RefSeq" id="WP_115151906.1">
    <property type="nucleotide sequence ID" value="NZ_UGPP01000001.1"/>
</dbReference>
<dbReference type="EMBL" id="UGPP01000001">
    <property type="protein sequence ID" value="STY71633.1"/>
    <property type="molecule type" value="Genomic_DNA"/>
</dbReference>
<dbReference type="PANTHER" id="PTHR47396:SF1">
    <property type="entry name" value="ATP-DEPENDENT HELICASE IRC3-RELATED"/>
    <property type="match status" value="1"/>
</dbReference>
<dbReference type="Pfam" id="PF00271">
    <property type="entry name" value="Helicase_C"/>
    <property type="match status" value="1"/>
</dbReference>
<reference evidence="4 5" key="1">
    <citation type="submission" date="2018-06" db="EMBL/GenBank/DDBJ databases">
        <authorList>
            <consortium name="Pathogen Informatics"/>
            <person name="Doyle S."/>
        </authorList>
    </citation>
    <scope>NUCLEOTIDE SEQUENCE [LARGE SCALE GENOMIC DNA]</scope>
    <source>
        <strain evidence="4 5">NCTC10571</strain>
    </source>
</reference>
<dbReference type="PROSITE" id="PS51194">
    <property type="entry name" value="HELICASE_CTER"/>
    <property type="match status" value="1"/>
</dbReference>
<dbReference type="SMART" id="SM00487">
    <property type="entry name" value="DEXDc"/>
    <property type="match status" value="1"/>
</dbReference>
<keyword evidence="4" id="KW-0378">Hydrolase</keyword>
<dbReference type="Pfam" id="PF04851">
    <property type="entry name" value="ResIII"/>
    <property type="match status" value="1"/>
</dbReference>
<dbReference type="CDD" id="cd18799">
    <property type="entry name" value="SF2_C_EcoAI-like"/>
    <property type="match status" value="1"/>
</dbReference>
<dbReference type="AlphaFoldDB" id="A0A378NTC3"/>
<feature type="domain" description="Helicase C-terminal" evidence="3">
    <location>
        <begin position="645"/>
        <end position="820"/>
    </location>
</feature>
<evidence type="ECO:0000259" key="3">
    <source>
        <dbReference type="PROSITE" id="PS51194"/>
    </source>
</evidence>
<feature type="domain" description="Helicase ATP-binding" evidence="2">
    <location>
        <begin position="381"/>
        <end position="571"/>
    </location>
</feature>
<dbReference type="GO" id="GO:0009035">
    <property type="term" value="F:type I site-specific deoxyribonuclease activity"/>
    <property type="evidence" value="ECO:0007669"/>
    <property type="project" value="UniProtKB-EC"/>
</dbReference>
<accession>A0A378NTC3</accession>
<dbReference type="Gene3D" id="3.40.50.300">
    <property type="entry name" value="P-loop containing nucleotide triphosphate hydrolases"/>
    <property type="match status" value="2"/>
</dbReference>
<protein>
    <submittedName>
        <fullName evidence="4">Type-1 restriction enzyme R protein</fullName>
        <ecNumber evidence="4">3.1.21.3</ecNumber>
    </submittedName>
</protein>
<dbReference type="InterPro" id="IPR025285">
    <property type="entry name" value="DUF4145"/>
</dbReference>
<evidence type="ECO:0000259" key="2">
    <source>
        <dbReference type="PROSITE" id="PS51192"/>
    </source>
</evidence>
<dbReference type="GO" id="GO:0003677">
    <property type="term" value="F:DNA binding"/>
    <property type="evidence" value="ECO:0007669"/>
    <property type="project" value="InterPro"/>
</dbReference>
<dbReference type="Proteomes" id="UP000255234">
    <property type="component" value="Unassembled WGS sequence"/>
</dbReference>
<feature type="coiled-coil region" evidence="1">
    <location>
        <begin position="824"/>
        <end position="854"/>
    </location>
</feature>
<organism evidence="4 5">
    <name type="scientific">Megamonas hypermegale</name>
    <dbReference type="NCBI Taxonomy" id="158847"/>
    <lineage>
        <taxon>Bacteria</taxon>
        <taxon>Bacillati</taxon>
        <taxon>Bacillota</taxon>
        <taxon>Negativicutes</taxon>
        <taxon>Selenomonadales</taxon>
        <taxon>Selenomonadaceae</taxon>
        <taxon>Megamonas</taxon>
    </lineage>
</organism>
<dbReference type="CDD" id="cd18032">
    <property type="entry name" value="DEXHc_RE_I_III_res"/>
    <property type="match status" value="1"/>
</dbReference>
<evidence type="ECO:0000256" key="1">
    <source>
        <dbReference type="SAM" id="Coils"/>
    </source>
</evidence>
<dbReference type="REBASE" id="402824">
    <property type="entry name" value="Mhy10571IIIP"/>
</dbReference>
<dbReference type="Pfam" id="PF13643">
    <property type="entry name" value="DUF4145"/>
    <property type="match status" value="1"/>
</dbReference>
<dbReference type="PROSITE" id="PS51192">
    <property type="entry name" value="HELICASE_ATP_BIND_1"/>
    <property type="match status" value="1"/>
</dbReference>
<dbReference type="GO" id="GO:0005829">
    <property type="term" value="C:cytosol"/>
    <property type="evidence" value="ECO:0007669"/>
    <property type="project" value="TreeGrafter"/>
</dbReference>
<evidence type="ECO:0000313" key="4">
    <source>
        <dbReference type="EMBL" id="STY71633.1"/>
    </source>
</evidence>
<dbReference type="EC" id="3.1.21.3" evidence="4"/>
<evidence type="ECO:0000313" key="5">
    <source>
        <dbReference type="Proteomes" id="UP000255234"/>
    </source>
</evidence>
<dbReference type="SMART" id="SM00490">
    <property type="entry name" value="HELICc"/>
    <property type="match status" value="1"/>
</dbReference>
<dbReference type="InterPro" id="IPR014001">
    <property type="entry name" value="Helicase_ATP-bd"/>
</dbReference>
<name>A0A378NTC3_9FIRM</name>
<dbReference type="GO" id="GO:0005524">
    <property type="term" value="F:ATP binding"/>
    <property type="evidence" value="ECO:0007669"/>
    <property type="project" value="InterPro"/>
</dbReference>
<dbReference type="NCBIfam" id="NF008521">
    <property type="entry name" value="PRK11448.1"/>
    <property type="match status" value="1"/>
</dbReference>